<dbReference type="PROSITE" id="PS51257">
    <property type="entry name" value="PROKAR_LIPOPROTEIN"/>
    <property type="match status" value="1"/>
</dbReference>
<reference evidence="3" key="1">
    <citation type="submission" date="2023-06" db="EMBL/GenBank/DDBJ databases">
        <title>lsaBGC provides a comprehensive framework for evolutionary analysis of biosynthetic gene clusters within focal taxa.</title>
        <authorList>
            <person name="Salamzade R."/>
            <person name="Sandstrom S."/>
            <person name="Kalan L.R."/>
        </authorList>
    </citation>
    <scope>NUCLEOTIDE SEQUENCE</scope>
    <source>
        <strain evidence="3">P3-SID899</strain>
    </source>
</reference>
<comment type="caution">
    <text evidence="3">The sequence shown here is derived from an EMBL/GenBank/DDBJ whole genome shotgun (WGS) entry which is preliminary data.</text>
</comment>
<evidence type="ECO:0008006" key="5">
    <source>
        <dbReference type="Google" id="ProtNLM"/>
    </source>
</evidence>
<sequence>MRPTSPSRALRLTGAVAAACLLAGCAVAPDLAEDSASDDGVPLPATEGYQPLTVHLAVAEAEAVPGTSGRPFGCGDLLVPVQTVPTDTEDEADAALDFLFADERGWHGDPSLWNAVFDVRESLIPTGHRREGDVEIFTFTGTVTPEDDCTAERIRAQLQATAAAYTSAGQVRLEVDGRDLDDVLGLEPLRLGESVDVPQADPTPSGEPSDGAGEQTWAPEGEPSEDTWAPAEPSAWAPAEPSDDTWAPAEESSWGPAEPTQGTWSPGQELSAP</sequence>
<accession>A0AAP3AIC9</accession>
<gene>
    <name evidence="3" type="ORF">M3A82_009895</name>
</gene>
<feature type="compositionally biased region" description="Low complexity" evidence="1">
    <location>
        <begin position="228"/>
        <end position="240"/>
    </location>
</feature>
<evidence type="ECO:0000313" key="3">
    <source>
        <dbReference type="EMBL" id="MCV7629641.1"/>
    </source>
</evidence>
<dbReference type="Proteomes" id="UP001205867">
    <property type="component" value="Unassembled WGS sequence"/>
</dbReference>
<feature type="region of interest" description="Disordered" evidence="1">
    <location>
        <begin position="191"/>
        <end position="273"/>
    </location>
</feature>
<evidence type="ECO:0000256" key="1">
    <source>
        <dbReference type="SAM" id="MobiDB-lite"/>
    </source>
</evidence>
<proteinExistence type="predicted"/>
<dbReference type="AlphaFoldDB" id="A0AAP3AIC9"/>
<name>A0AAP3AIC9_MICLU</name>
<feature type="signal peptide" evidence="2">
    <location>
        <begin position="1"/>
        <end position="28"/>
    </location>
</feature>
<dbReference type="EMBL" id="JALXKZ020000029">
    <property type="protein sequence ID" value="MCV7629641.1"/>
    <property type="molecule type" value="Genomic_DNA"/>
</dbReference>
<protein>
    <recommendedName>
        <fullName evidence="5">GerMN domain-containing protein</fullName>
    </recommendedName>
</protein>
<evidence type="ECO:0000256" key="2">
    <source>
        <dbReference type="SAM" id="SignalP"/>
    </source>
</evidence>
<keyword evidence="2" id="KW-0732">Signal</keyword>
<feature type="compositionally biased region" description="Polar residues" evidence="1">
    <location>
        <begin position="260"/>
        <end position="273"/>
    </location>
</feature>
<evidence type="ECO:0000313" key="4">
    <source>
        <dbReference type="Proteomes" id="UP001205867"/>
    </source>
</evidence>
<organism evidence="3 4">
    <name type="scientific">Micrococcus luteus</name>
    <name type="common">Micrococcus lysodeikticus</name>
    <dbReference type="NCBI Taxonomy" id="1270"/>
    <lineage>
        <taxon>Bacteria</taxon>
        <taxon>Bacillati</taxon>
        <taxon>Actinomycetota</taxon>
        <taxon>Actinomycetes</taxon>
        <taxon>Micrococcales</taxon>
        <taxon>Micrococcaceae</taxon>
        <taxon>Micrococcus</taxon>
    </lineage>
</organism>
<feature type="chain" id="PRO_5042899897" description="GerMN domain-containing protein" evidence="2">
    <location>
        <begin position="29"/>
        <end position="273"/>
    </location>
</feature>